<name>A0A3N4W3N8_9GAMM</name>
<reference evidence="3 4" key="1">
    <citation type="submission" date="2018-11" db="EMBL/GenBank/DDBJ databases">
        <title>Genomic Encyclopedia of Type Strains, Phase IV (KMG-IV): sequencing the most valuable type-strain genomes for metagenomic binning, comparative biology and taxonomic classification.</title>
        <authorList>
            <person name="Goeker M."/>
        </authorList>
    </citation>
    <scope>NUCLEOTIDE SEQUENCE [LARGE SCALE GENOMIC DNA]</scope>
    <source>
        <strain evidence="3 4">DSM 25623</strain>
    </source>
</reference>
<evidence type="ECO:0000313" key="4">
    <source>
        <dbReference type="Proteomes" id="UP000269708"/>
    </source>
</evidence>
<accession>A0A3N4W3N8</accession>
<feature type="compositionally biased region" description="Basic and acidic residues" evidence="2">
    <location>
        <begin position="1"/>
        <end position="12"/>
    </location>
</feature>
<dbReference type="InterPro" id="IPR000600">
    <property type="entry name" value="ROK"/>
</dbReference>
<protein>
    <recommendedName>
        <fullName evidence="5">ROK family protein</fullName>
    </recommendedName>
</protein>
<gene>
    <name evidence="3" type="ORF">EDC50_1640</name>
</gene>
<dbReference type="EMBL" id="RKQN01000002">
    <property type="protein sequence ID" value="RPE79814.1"/>
    <property type="molecule type" value="Genomic_DNA"/>
</dbReference>
<comment type="caution">
    <text evidence="3">The sequence shown here is derived from an EMBL/GenBank/DDBJ whole genome shotgun (WGS) entry which is preliminary data.</text>
</comment>
<keyword evidence="4" id="KW-1185">Reference proteome</keyword>
<evidence type="ECO:0000256" key="1">
    <source>
        <dbReference type="ARBA" id="ARBA00006479"/>
    </source>
</evidence>
<dbReference type="Proteomes" id="UP000269708">
    <property type="component" value="Unassembled WGS sequence"/>
</dbReference>
<dbReference type="RefSeq" id="WP_123769992.1">
    <property type="nucleotide sequence ID" value="NZ_RKQN01000002.1"/>
</dbReference>
<dbReference type="SUPFAM" id="SSF53067">
    <property type="entry name" value="Actin-like ATPase domain"/>
    <property type="match status" value="1"/>
</dbReference>
<evidence type="ECO:0000313" key="3">
    <source>
        <dbReference type="EMBL" id="RPE79814.1"/>
    </source>
</evidence>
<dbReference type="InterPro" id="IPR043129">
    <property type="entry name" value="ATPase_NBD"/>
</dbReference>
<proteinExistence type="inferred from homology"/>
<dbReference type="CDD" id="cd23763">
    <property type="entry name" value="ASKHA_ATPase_ROK"/>
    <property type="match status" value="1"/>
</dbReference>
<dbReference type="PANTHER" id="PTHR18964">
    <property type="entry name" value="ROK (REPRESSOR, ORF, KINASE) FAMILY"/>
    <property type="match status" value="1"/>
</dbReference>
<evidence type="ECO:0008006" key="5">
    <source>
        <dbReference type="Google" id="ProtNLM"/>
    </source>
</evidence>
<dbReference type="AlphaFoldDB" id="A0A3N4W3N8"/>
<organism evidence="3 4">
    <name type="scientific">Vulcaniibacterium tengchongense</name>
    <dbReference type="NCBI Taxonomy" id="1273429"/>
    <lineage>
        <taxon>Bacteria</taxon>
        <taxon>Pseudomonadati</taxon>
        <taxon>Pseudomonadota</taxon>
        <taxon>Gammaproteobacteria</taxon>
        <taxon>Lysobacterales</taxon>
        <taxon>Lysobacteraceae</taxon>
        <taxon>Vulcaniibacterium</taxon>
    </lineage>
</organism>
<dbReference type="PANTHER" id="PTHR18964:SF149">
    <property type="entry name" value="BIFUNCTIONAL UDP-N-ACETYLGLUCOSAMINE 2-EPIMERASE_N-ACETYLMANNOSAMINE KINASE"/>
    <property type="match status" value="1"/>
</dbReference>
<comment type="similarity">
    <text evidence="1">Belongs to the ROK (NagC/XylR) family.</text>
</comment>
<dbReference type="Gene3D" id="3.30.420.40">
    <property type="match status" value="1"/>
</dbReference>
<feature type="region of interest" description="Disordered" evidence="2">
    <location>
        <begin position="1"/>
        <end position="21"/>
    </location>
</feature>
<sequence>MGKRTRSESPDHRGRHGATRLPGLTIDGYNLAIRDPDGDGFLGDRASQTAFRELLDEVRKRHRTGKDPFGKKPSAELGKKAIDLVMIGGDPDAAHLVHVAVERYALRLAEVVRCFLAQPEWDGVEGIVLGGGLPESKFGALAIRRAARALKEARAGVGLEVLPHDPDEGGLLGWVPLLPEAVGSRYDAFLAVDIGGSNLRCGIVEHRLDRDEGGAKARVLERLQWRHANDDPDRGDAVARLAGMLNGLAAQARTLGIRLAPFVGIACPGQIEADGGISQGAQNLPGDWETPFNLPRELDRRLDRIDGRRPAVVLHNDAVVQGLSARRTMRKARRWGVLTIGTGLGNASYTNG</sequence>
<evidence type="ECO:0000256" key="2">
    <source>
        <dbReference type="SAM" id="MobiDB-lite"/>
    </source>
</evidence>
<dbReference type="OrthoDB" id="7903685at2"/>